<comment type="caution">
    <text evidence="2">The sequence shown here is derived from an EMBL/GenBank/DDBJ whole genome shotgun (WGS) entry which is preliminary data.</text>
</comment>
<keyword evidence="1" id="KW-0732">Signal</keyword>
<organism evidence="2 3">
    <name type="scientific">Hominisplanchenecus faecis</name>
    <dbReference type="NCBI Taxonomy" id="2885351"/>
    <lineage>
        <taxon>Bacteria</taxon>
        <taxon>Bacillati</taxon>
        <taxon>Bacillota</taxon>
        <taxon>Clostridia</taxon>
        <taxon>Lachnospirales</taxon>
        <taxon>Lachnospiraceae</taxon>
        <taxon>Hominisplanchenecus</taxon>
    </lineage>
</organism>
<feature type="chain" id="PRO_5047213547" evidence="1">
    <location>
        <begin position="29"/>
        <end position="185"/>
    </location>
</feature>
<dbReference type="EMBL" id="JAJEQE010000005">
    <property type="protein sequence ID" value="MCC2148178.1"/>
    <property type="molecule type" value="Genomic_DNA"/>
</dbReference>
<evidence type="ECO:0000313" key="2">
    <source>
        <dbReference type="EMBL" id="MCC2148178.1"/>
    </source>
</evidence>
<sequence length="185" mass="21479">MRNNVRKKMRLICLLFAMVLLAGVPAAAKDRKNQKAAAENVVKKEMVCKTNGTIYQWKNDSWRIKKKTIRTKKEFKKFQTVLKKKQEKGLRKMLKKQYAGTNFRKKSIVLVPQLLSPYMNYKYKAMVTKFDAKGKLVGEIQIERSGNMDKPGVSYPAIVKTYVMVVRVPKAQEAMIDYYQIAFQD</sequence>
<evidence type="ECO:0000313" key="3">
    <source>
        <dbReference type="Proteomes" id="UP001299235"/>
    </source>
</evidence>
<protein>
    <submittedName>
        <fullName evidence="2">Uncharacterized protein</fullName>
    </submittedName>
</protein>
<accession>A0ABS8ESM9</accession>
<feature type="signal peptide" evidence="1">
    <location>
        <begin position="1"/>
        <end position="28"/>
    </location>
</feature>
<proteinExistence type="predicted"/>
<dbReference type="Proteomes" id="UP001299235">
    <property type="component" value="Unassembled WGS sequence"/>
</dbReference>
<name>A0ABS8ESM9_9FIRM</name>
<reference evidence="2 3" key="1">
    <citation type="submission" date="2021-10" db="EMBL/GenBank/DDBJ databases">
        <title>Anaerobic single-cell dispensing facilitates the cultivation of human gut bacteria.</title>
        <authorList>
            <person name="Afrizal A."/>
        </authorList>
    </citation>
    <scope>NUCLEOTIDE SEQUENCE [LARGE SCALE GENOMIC DNA]</scope>
    <source>
        <strain evidence="2 3">CLA-AA-H246</strain>
    </source>
</reference>
<keyword evidence="3" id="KW-1185">Reference proteome</keyword>
<gene>
    <name evidence="2" type="ORF">LKD42_02750</name>
</gene>
<evidence type="ECO:0000256" key="1">
    <source>
        <dbReference type="SAM" id="SignalP"/>
    </source>
</evidence>